<dbReference type="PANTHER" id="PTHR21649">
    <property type="entry name" value="CHLOROPHYLL A/B BINDING PROTEIN"/>
    <property type="match status" value="1"/>
</dbReference>
<dbReference type="GO" id="GO:0009765">
    <property type="term" value="P:photosynthesis, light harvesting"/>
    <property type="evidence" value="ECO:0007669"/>
    <property type="project" value="InterPro"/>
</dbReference>
<evidence type="ECO:0000256" key="4">
    <source>
        <dbReference type="ARBA" id="ARBA00022640"/>
    </source>
</evidence>
<keyword evidence="2" id="KW-0150">Chloroplast</keyword>
<evidence type="ECO:0000256" key="5">
    <source>
        <dbReference type="PIRSR" id="PIRSR601344-1"/>
    </source>
</evidence>
<dbReference type="AlphaFoldDB" id="A7YXS8"/>
<evidence type="ECO:0000256" key="3">
    <source>
        <dbReference type="ARBA" id="ARBA00022531"/>
    </source>
</evidence>
<reference evidence="6" key="1">
    <citation type="journal article" date="2007" name="Proc. Natl. Acad. Sci. U.S.A.">
        <title>Spliced leader RNA trans-splicing in dinoflagellates.</title>
        <authorList>
            <person name="Zhang H."/>
            <person name="Hou Y."/>
            <person name="Miranda L."/>
            <person name="Campbell D.A."/>
            <person name="Sturm N.R."/>
            <person name="Gaasterland T."/>
            <person name="Lin S."/>
        </authorList>
    </citation>
    <scope>NUCLEOTIDE SEQUENCE</scope>
    <source>
        <strain evidence="6">CCMP1975</strain>
    </source>
</reference>
<dbReference type="SUPFAM" id="SSF103511">
    <property type="entry name" value="Chlorophyll a-b binding protein"/>
    <property type="match status" value="1"/>
</dbReference>
<feature type="binding site" evidence="5">
    <location>
        <position position="44"/>
    </location>
    <ligand>
        <name>chlorophyll a</name>
        <dbReference type="ChEBI" id="CHEBI:58416"/>
        <label>1</label>
    </ligand>
</feature>
<dbReference type="Gene3D" id="1.10.3460.10">
    <property type="entry name" value="Chlorophyll a/b binding protein domain"/>
    <property type="match status" value="1"/>
</dbReference>
<sequence>MDGSFDIKQLAGVTAPVGFFDPVGFTTDKSEGKIRFYREVELKHARLGMLAALGFLVGENFHPLFGGNIDDPAYLAFQQTPLQTFWPAVVTAIAVLEVFSVFTFNSPAGGEPWSIRSDHMPGDLGFDPLNLKPTDPEELKTMQTKELNNGRLAMLAAAGMIAQEFATGQKLF</sequence>
<proteinExistence type="evidence at transcript level"/>
<keyword evidence="5" id="KW-0148">Chlorophyll</keyword>
<protein>
    <submittedName>
        <fullName evidence="6">Chloroplast light harvesting protein isoform 6</fullName>
    </submittedName>
</protein>
<organism evidence="6">
    <name type="scientific">Karlodinium veneficum</name>
    <name type="common">Dinoflagellate</name>
    <name type="synonym">Karlodinium micrum</name>
    <dbReference type="NCBI Taxonomy" id="407301"/>
    <lineage>
        <taxon>Eukaryota</taxon>
        <taxon>Sar</taxon>
        <taxon>Alveolata</taxon>
        <taxon>Dinophyceae</taxon>
        <taxon>Gymnodiniales</taxon>
        <taxon>Kareniaceae</taxon>
        <taxon>Karlodinium</taxon>
    </lineage>
</organism>
<accession>A7YXS8</accession>
<feature type="binding site" evidence="5">
    <location>
        <position position="146"/>
    </location>
    <ligand>
        <name>chlorophyll a</name>
        <dbReference type="ChEBI" id="CHEBI:58416"/>
        <label>1</label>
    </ligand>
</feature>
<feature type="binding site" evidence="5">
    <location>
        <position position="41"/>
    </location>
    <ligand>
        <name>chlorophyll a</name>
        <dbReference type="ChEBI" id="CHEBI:58416"/>
        <label>1</label>
    </ligand>
</feature>
<evidence type="ECO:0000256" key="2">
    <source>
        <dbReference type="ARBA" id="ARBA00022528"/>
    </source>
</evidence>
<comment type="subcellular location">
    <subcellularLocation>
        <location evidence="1">Plastid</location>
        <location evidence="1">Chloroplast</location>
    </subcellularLocation>
</comment>
<dbReference type="EMBL" id="EF134093">
    <property type="protein sequence ID" value="ABV22207.1"/>
    <property type="molecule type" value="mRNA"/>
</dbReference>
<dbReference type="GO" id="GO:0016020">
    <property type="term" value="C:membrane"/>
    <property type="evidence" value="ECO:0007669"/>
    <property type="project" value="InterPro"/>
</dbReference>
<evidence type="ECO:0000256" key="1">
    <source>
        <dbReference type="ARBA" id="ARBA00004229"/>
    </source>
</evidence>
<feature type="binding site" description="axial binding residue" evidence="5">
    <location>
        <position position="46"/>
    </location>
    <ligand>
        <name>chlorophyll b</name>
        <dbReference type="ChEBI" id="CHEBI:61721"/>
        <label>1</label>
    </ligand>
    <ligandPart>
        <name>Mg</name>
        <dbReference type="ChEBI" id="CHEBI:25107"/>
    </ligandPart>
</feature>
<feature type="binding site" evidence="5">
    <location>
        <position position="149"/>
    </location>
    <ligand>
        <name>chlorophyll a</name>
        <dbReference type="ChEBI" id="CHEBI:58416"/>
        <label>1</label>
    </ligand>
</feature>
<feature type="binding site" evidence="5">
    <location>
        <position position="145"/>
    </location>
    <ligand>
        <name>chlorophyll a</name>
        <dbReference type="ChEBI" id="CHEBI:58416"/>
        <label>1</label>
    </ligand>
</feature>
<dbReference type="InterPro" id="IPR022796">
    <property type="entry name" value="Chloroa_b-bind"/>
</dbReference>
<dbReference type="Pfam" id="PF00504">
    <property type="entry name" value="Chloroa_b-bind"/>
    <property type="match status" value="1"/>
</dbReference>
<keyword evidence="3" id="KW-0602">Photosynthesis</keyword>
<feature type="binding site" evidence="5">
    <location>
        <position position="151"/>
    </location>
    <ligand>
        <name>chlorophyll a</name>
        <dbReference type="ChEBI" id="CHEBI:58416"/>
        <label>1</label>
    </ligand>
</feature>
<keyword evidence="5" id="KW-0157">Chromophore</keyword>
<feature type="binding site" evidence="5">
    <location>
        <position position="163"/>
    </location>
    <ligand>
        <name>chlorophyll a</name>
        <dbReference type="ChEBI" id="CHEBI:58416"/>
        <label>1</label>
    </ligand>
</feature>
<dbReference type="GO" id="GO:0016168">
    <property type="term" value="F:chlorophyll binding"/>
    <property type="evidence" value="ECO:0007669"/>
    <property type="project" value="UniProtKB-KW"/>
</dbReference>
<evidence type="ECO:0000313" key="6">
    <source>
        <dbReference type="EMBL" id="ABV22207.1"/>
    </source>
</evidence>
<dbReference type="InterPro" id="IPR001344">
    <property type="entry name" value="Chloro_AB-bd_pln"/>
</dbReference>
<keyword evidence="4" id="KW-0934">Plastid</keyword>
<name>A7YXS8_KARVE</name>
<dbReference type="GO" id="GO:0009507">
    <property type="term" value="C:chloroplast"/>
    <property type="evidence" value="ECO:0007669"/>
    <property type="project" value="UniProtKB-SubCell"/>
</dbReference>